<dbReference type="SUPFAM" id="SSF53474">
    <property type="entry name" value="alpha/beta-Hydrolases"/>
    <property type="match status" value="1"/>
</dbReference>
<evidence type="ECO:0000313" key="2">
    <source>
        <dbReference type="EMBL" id="GKT51956.1"/>
    </source>
</evidence>
<proteinExistence type="predicted"/>
<name>A0AA37PGN4_9PEZI</name>
<reference evidence="2 3" key="1">
    <citation type="submission" date="2022-03" db="EMBL/GenBank/DDBJ databases">
        <title>Genome data of Colletotrichum spp.</title>
        <authorList>
            <person name="Utami Y.D."/>
            <person name="Hiruma K."/>
        </authorList>
    </citation>
    <scope>NUCLEOTIDE SEQUENCE [LARGE SCALE GENOMIC DNA]</scope>
    <source>
        <strain evidence="2 3">MAFF 239500</strain>
    </source>
</reference>
<feature type="domain" description="Xaa-Pro dipeptidyl-peptidase-like" evidence="1">
    <location>
        <begin position="21"/>
        <end position="123"/>
    </location>
</feature>
<dbReference type="GO" id="GO:0016787">
    <property type="term" value="F:hydrolase activity"/>
    <property type="evidence" value="ECO:0007669"/>
    <property type="project" value="InterPro"/>
</dbReference>
<organism evidence="2 3">
    <name type="scientific">Colletotrichum spaethianum</name>
    <dbReference type="NCBI Taxonomy" id="700344"/>
    <lineage>
        <taxon>Eukaryota</taxon>
        <taxon>Fungi</taxon>
        <taxon>Dikarya</taxon>
        <taxon>Ascomycota</taxon>
        <taxon>Pezizomycotina</taxon>
        <taxon>Sordariomycetes</taxon>
        <taxon>Hypocreomycetidae</taxon>
        <taxon>Glomerellales</taxon>
        <taxon>Glomerellaceae</taxon>
        <taxon>Colletotrichum</taxon>
        <taxon>Colletotrichum spaethianum species complex</taxon>
    </lineage>
</organism>
<accession>A0AA37PGN4</accession>
<dbReference type="AlphaFoldDB" id="A0AA37PGN4"/>
<dbReference type="InterPro" id="IPR000383">
    <property type="entry name" value="Xaa-Pro-like_dom"/>
</dbReference>
<dbReference type="Gene3D" id="3.40.50.1820">
    <property type="entry name" value="alpha/beta hydrolase"/>
    <property type="match status" value="1"/>
</dbReference>
<dbReference type="GeneID" id="73332939"/>
<dbReference type="InterPro" id="IPR005674">
    <property type="entry name" value="CocE/Ser_esterase"/>
</dbReference>
<dbReference type="PANTHER" id="PTHR43056:SF10">
    <property type="entry name" value="COCE_NOND FAMILY, PUTATIVE (AFU_ORTHOLOGUE AFUA_7G00600)-RELATED"/>
    <property type="match status" value="1"/>
</dbReference>
<dbReference type="Pfam" id="PF02129">
    <property type="entry name" value="Peptidase_S15"/>
    <property type="match status" value="1"/>
</dbReference>
<dbReference type="InterPro" id="IPR050585">
    <property type="entry name" value="Xaa-Pro_dipeptidyl-ppase/CocE"/>
</dbReference>
<dbReference type="RefSeq" id="XP_049134306.1">
    <property type="nucleotide sequence ID" value="XM_049278349.1"/>
</dbReference>
<dbReference type="EMBL" id="BQXU01000057">
    <property type="protein sequence ID" value="GKT51956.1"/>
    <property type="molecule type" value="Genomic_DNA"/>
</dbReference>
<keyword evidence="3" id="KW-1185">Reference proteome</keyword>
<protein>
    <submittedName>
        <fullName evidence="2">Serine hydroxymethyltransferase, mitochondrial</fullName>
    </submittedName>
</protein>
<sequence>MPWSPYGKTGTSVQKLDMFPWRVGVPRSATSDLEKGDAPDPAEWVARGYAVVNIDARGSFKSGGDLHAYGTQEGRDGYDCIEWIVQKPWCNRRAAMAENSWLATTQWFIAAEQPHLTCVAPWKGLGVMCAYTIVL</sequence>
<comment type="caution">
    <text evidence="2">The sequence shown here is derived from an EMBL/GenBank/DDBJ whole genome shotgun (WGS) entry which is preliminary data.</text>
</comment>
<evidence type="ECO:0000259" key="1">
    <source>
        <dbReference type="Pfam" id="PF02129"/>
    </source>
</evidence>
<dbReference type="PANTHER" id="PTHR43056">
    <property type="entry name" value="PEPTIDASE S9 PROLYL OLIGOPEPTIDASE"/>
    <property type="match status" value="1"/>
</dbReference>
<dbReference type="Proteomes" id="UP001055115">
    <property type="component" value="Unassembled WGS sequence"/>
</dbReference>
<gene>
    <name evidence="2" type="ORF">ColSpa_12137</name>
</gene>
<evidence type="ECO:0000313" key="3">
    <source>
        <dbReference type="Proteomes" id="UP001055115"/>
    </source>
</evidence>
<dbReference type="NCBIfam" id="TIGR00976">
    <property type="entry name" value="CocE_NonD"/>
    <property type="match status" value="1"/>
</dbReference>
<dbReference type="InterPro" id="IPR029058">
    <property type="entry name" value="AB_hydrolase_fold"/>
</dbReference>